<evidence type="ECO:0000313" key="3">
    <source>
        <dbReference type="Proteomes" id="UP000548476"/>
    </source>
</evidence>
<keyword evidence="1" id="KW-0732">Signal</keyword>
<reference evidence="2 3" key="1">
    <citation type="submission" date="2020-08" db="EMBL/GenBank/DDBJ databases">
        <title>Genomic Encyclopedia of Type Strains, Phase IV (KMG-IV): sequencing the most valuable type-strain genomes for metagenomic binning, comparative biology and taxonomic classification.</title>
        <authorList>
            <person name="Goeker M."/>
        </authorList>
    </citation>
    <scope>NUCLEOTIDE SEQUENCE [LARGE SCALE GENOMIC DNA]</scope>
    <source>
        <strain evidence="2 3">YIM 65646</strain>
    </source>
</reference>
<dbReference type="RefSeq" id="WP_184790695.1">
    <property type="nucleotide sequence ID" value="NZ_BONT01000065.1"/>
</dbReference>
<accession>A0A841FSU7</accession>
<keyword evidence="3" id="KW-1185">Reference proteome</keyword>
<organism evidence="2 3">
    <name type="scientific">Phytomonospora endophytica</name>
    <dbReference type="NCBI Taxonomy" id="714109"/>
    <lineage>
        <taxon>Bacteria</taxon>
        <taxon>Bacillati</taxon>
        <taxon>Actinomycetota</taxon>
        <taxon>Actinomycetes</taxon>
        <taxon>Micromonosporales</taxon>
        <taxon>Micromonosporaceae</taxon>
        <taxon>Phytomonospora</taxon>
    </lineage>
</organism>
<proteinExistence type="predicted"/>
<dbReference type="AlphaFoldDB" id="A0A841FSU7"/>
<evidence type="ECO:0000313" key="2">
    <source>
        <dbReference type="EMBL" id="MBB6037883.1"/>
    </source>
</evidence>
<name>A0A841FSU7_9ACTN</name>
<feature type="chain" id="PRO_5032511024" evidence="1">
    <location>
        <begin position="27"/>
        <end position="161"/>
    </location>
</feature>
<comment type="caution">
    <text evidence="2">The sequence shown here is derived from an EMBL/GenBank/DDBJ whole genome shotgun (WGS) entry which is preliminary data.</text>
</comment>
<evidence type="ECO:0000256" key="1">
    <source>
        <dbReference type="SAM" id="SignalP"/>
    </source>
</evidence>
<protein>
    <submittedName>
        <fullName evidence="2">Uncharacterized protein</fullName>
    </submittedName>
</protein>
<sequence>MRKRIITFIALAFAVFGLLGSTAASASETGSEPAGVSSLTELKSGQVGTLASEEIDYAVEHALTDPTKYCAGNGYVSGCVQPYGDVLWIKDNASNGAHVTLKWEDLDGDRYGKCRNTLGADAGWARCNKDLPENHRIAWQLAYKVSSGSDWSYSPVYETRV</sequence>
<gene>
    <name evidence="2" type="ORF">HNR73_005763</name>
</gene>
<dbReference type="Proteomes" id="UP000548476">
    <property type="component" value="Unassembled WGS sequence"/>
</dbReference>
<feature type="signal peptide" evidence="1">
    <location>
        <begin position="1"/>
        <end position="26"/>
    </location>
</feature>
<dbReference type="EMBL" id="JACHGT010000014">
    <property type="protein sequence ID" value="MBB6037883.1"/>
    <property type="molecule type" value="Genomic_DNA"/>
</dbReference>